<dbReference type="EMBL" id="OVEO01000001">
    <property type="protein sequence ID" value="SPQ93436.1"/>
    <property type="molecule type" value="Genomic_DNA"/>
</dbReference>
<evidence type="ECO:0000256" key="1">
    <source>
        <dbReference type="ARBA" id="ARBA00005436"/>
    </source>
</evidence>
<sequence>MKHVAAYLMAVLGGNASPTEADVKKILAAGGIEADANQLKLLLAQVQGKDIGELIAAGKSKLSAVPTGGAGAAAGAGAGAGAGAKAEAAPEPEEESEEEEEEEGFSLFD</sequence>
<dbReference type="Gene3D" id="1.10.10.1410">
    <property type="match status" value="1"/>
</dbReference>
<dbReference type="Pfam" id="PF00428">
    <property type="entry name" value="Ribosomal_60s"/>
    <property type="match status" value="1"/>
</dbReference>
<gene>
    <name evidence="5" type="ORF">PBRA_004708</name>
    <name evidence="6" type="ORF">PLBR_LOCUS651</name>
</gene>
<dbReference type="PANTHER" id="PTHR21141:SF5">
    <property type="entry name" value="LARGE RIBOSOMAL SUBUNIT PROTEIN P2"/>
    <property type="match status" value="1"/>
</dbReference>
<evidence type="ECO:0000313" key="8">
    <source>
        <dbReference type="Proteomes" id="UP000290189"/>
    </source>
</evidence>
<dbReference type="AlphaFoldDB" id="A0A0G4ILF5"/>
<dbReference type="InterPro" id="IPR038716">
    <property type="entry name" value="P1/P2_N_sf"/>
</dbReference>
<evidence type="ECO:0000256" key="3">
    <source>
        <dbReference type="ARBA" id="ARBA00023274"/>
    </source>
</evidence>
<dbReference type="HAMAP" id="MF_01478">
    <property type="entry name" value="Ribosomal_L12_arch"/>
    <property type="match status" value="1"/>
</dbReference>
<protein>
    <recommendedName>
        <fullName evidence="9">60S acidic ribosomal protein P2</fullName>
    </recommendedName>
</protein>
<dbReference type="Proteomes" id="UP000290189">
    <property type="component" value="Unassembled WGS sequence"/>
</dbReference>
<dbReference type="InterPro" id="IPR044076">
    <property type="entry name" value="Ribosomal_P2"/>
</dbReference>
<feature type="region of interest" description="Disordered" evidence="4">
    <location>
        <begin position="66"/>
        <end position="109"/>
    </location>
</feature>
<dbReference type="OMA" id="MKVIASY"/>
<keyword evidence="2" id="KW-0689">Ribosomal protein</keyword>
<feature type="compositionally biased region" description="Gly residues" evidence="4">
    <location>
        <begin position="68"/>
        <end position="82"/>
    </location>
</feature>
<evidence type="ECO:0000313" key="6">
    <source>
        <dbReference type="EMBL" id="SPQ93436.1"/>
    </source>
</evidence>
<evidence type="ECO:0000313" key="7">
    <source>
        <dbReference type="Proteomes" id="UP000039324"/>
    </source>
</evidence>
<keyword evidence="7" id="KW-1185">Reference proteome</keyword>
<dbReference type="InterPro" id="IPR027534">
    <property type="entry name" value="Ribosomal_P1/P2"/>
</dbReference>
<organism evidence="5 7">
    <name type="scientific">Plasmodiophora brassicae</name>
    <name type="common">Clubroot disease agent</name>
    <dbReference type="NCBI Taxonomy" id="37360"/>
    <lineage>
        <taxon>Eukaryota</taxon>
        <taxon>Sar</taxon>
        <taxon>Rhizaria</taxon>
        <taxon>Endomyxa</taxon>
        <taxon>Phytomyxea</taxon>
        <taxon>Plasmodiophorida</taxon>
        <taxon>Plasmodiophoridae</taxon>
        <taxon>Plasmodiophora</taxon>
    </lineage>
</organism>
<keyword evidence="6" id="KW-0496">Mitochondrion</keyword>
<geneLocation type="mitochondrion" evidence="6"/>
<keyword evidence="3" id="KW-0687">Ribonucleoprotein</keyword>
<dbReference type="GO" id="GO:0002182">
    <property type="term" value="P:cytoplasmic translational elongation"/>
    <property type="evidence" value="ECO:0007669"/>
    <property type="project" value="InterPro"/>
</dbReference>
<evidence type="ECO:0008006" key="9">
    <source>
        <dbReference type="Google" id="ProtNLM"/>
    </source>
</evidence>
<evidence type="ECO:0000256" key="4">
    <source>
        <dbReference type="SAM" id="MobiDB-lite"/>
    </source>
</evidence>
<name>A0A0G4ILF5_PLABS</name>
<dbReference type="Proteomes" id="UP000039324">
    <property type="component" value="Unassembled WGS sequence"/>
</dbReference>
<dbReference type="GO" id="GO:0003735">
    <property type="term" value="F:structural constituent of ribosome"/>
    <property type="evidence" value="ECO:0007669"/>
    <property type="project" value="InterPro"/>
</dbReference>
<reference evidence="5 7" key="1">
    <citation type="submission" date="2015-02" db="EMBL/GenBank/DDBJ databases">
        <authorList>
            <person name="Chooi Y.-H."/>
        </authorList>
    </citation>
    <scope>NUCLEOTIDE SEQUENCE [LARGE SCALE GENOMIC DNA]</scope>
    <source>
        <strain evidence="5">E3</strain>
    </source>
</reference>
<dbReference type="FunFam" id="1.10.10.1410:FF:000002">
    <property type="entry name" value="60S acidic ribosomal protein P2"/>
    <property type="match status" value="1"/>
</dbReference>
<evidence type="ECO:0000313" key="5">
    <source>
        <dbReference type="EMBL" id="CEO96018.1"/>
    </source>
</evidence>
<proteinExistence type="inferred from homology"/>
<dbReference type="GO" id="GO:0022625">
    <property type="term" value="C:cytosolic large ribosomal subunit"/>
    <property type="evidence" value="ECO:0007669"/>
    <property type="project" value="InterPro"/>
</dbReference>
<dbReference type="OrthoDB" id="1227494at2759"/>
<feature type="compositionally biased region" description="Acidic residues" evidence="4">
    <location>
        <begin position="90"/>
        <end position="109"/>
    </location>
</feature>
<dbReference type="CDD" id="cd05833">
    <property type="entry name" value="Ribosomal_P2"/>
    <property type="match status" value="1"/>
</dbReference>
<dbReference type="STRING" id="37360.A0A0G4ILF5"/>
<comment type="similarity">
    <text evidence="1">Belongs to the eukaryotic ribosomal protein P1/P2 family.</text>
</comment>
<dbReference type="PANTHER" id="PTHR21141">
    <property type="entry name" value="60S ACIDIC RIBOSOMAL PROTEIN FAMILY MEMBER"/>
    <property type="match status" value="1"/>
</dbReference>
<evidence type="ECO:0000256" key="2">
    <source>
        <dbReference type="ARBA" id="ARBA00022980"/>
    </source>
</evidence>
<dbReference type="EMBL" id="CDSF01000046">
    <property type="protein sequence ID" value="CEO96018.1"/>
    <property type="molecule type" value="Genomic_DNA"/>
</dbReference>
<accession>A0A0G4ILF5</accession>
<reference evidence="6 8" key="2">
    <citation type="submission" date="2018-03" db="EMBL/GenBank/DDBJ databases">
        <authorList>
            <person name="Fogelqvist J."/>
        </authorList>
    </citation>
    <scope>NUCLEOTIDE SEQUENCE [LARGE SCALE GENOMIC DNA]</scope>
</reference>